<comment type="caution">
    <text evidence="1">The sequence shown here is derived from an EMBL/GenBank/DDBJ whole genome shotgun (WGS) entry which is preliminary data.</text>
</comment>
<accession>A0ABQ4CHL4</accession>
<gene>
    <name evidence="1" type="ORF">Asi02nite_03060</name>
</gene>
<evidence type="ECO:0000313" key="1">
    <source>
        <dbReference type="EMBL" id="GIF70788.1"/>
    </source>
</evidence>
<evidence type="ECO:0000313" key="2">
    <source>
        <dbReference type="Proteomes" id="UP000604117"/>
    </source>
</evidence>
<proteinExistence type="predicted"/>
<sequence length="78" mass="8825">MPSPSPEVKDEEFPYLSVSIFENAVRTMDITFRVQADTEIATGQLSALSEWTASGADRPIRTDRPFRHRITLPYIGQL</sequence>
<dbReference type="EMBL" id="BONE01000002">
    <property type="protein sequence ID" value="GIF70788.1"/>
    <property type="molecule type" value="Genomic_DNA"/>
</dbReference>
<reference evidence="1 2" key="1">
    <citation type="submission" date="2021-01" db="EMBL/GenBank/DDBJ databases">
        <title>Whole genome shotgun sequence of Asanoa siamensis NBRC 107932.</title>
        <authorList>
            <person name="Komaki H."/>
            <person name="Tamura T."/>
        </authorList>
    </citation>
    <scope>NUCLEOTIDE SEQUENCE [LARGE SCALE GENOMIC DNA]</scope>
    <source>
        <strain evidence="1 2">NBRC 107932</strain>
    </source>
</reference>
<name>A0ABQ4CHL4_9ACTN</name>
<keyword evidence="2" id="KW-1185">Reference proteome</keyword>
<organism evidence="1 2">
    <name type="scientific">Asanoa siamensis</name>
    <dbReference type="NCBI Taxonomy" id="926357"/>
    <lineage>
        <taxon>Bacteria</taxon>
        <taxon>Bacillati</taxon>
        <taxon>Actinomycetota</taxon>
        <taxon>Actinomycetes</taxon>
        <taxon>Micromonosporales</taxon>
        <taxon>Micromonosporaceae</taxon>
        <taxon>Asanoa</taxon>
    </lineage>
</organism>
<dbReference type="Proteomes" id="UP000604117">
    <property type="component" value="Unassembled WGS sequence"/>
</dbReference>
<protein>
    <submittedName>
        <fullName evidence="1">Uncharacterized protein</fullName>
    </submittedName>
</protein>